<dbReference type="InterPro" id="IPR022093">
    <property type="entry name" value="Rad26-like_helical"/>
</dbReference>
<organism evidence="6 7">
    <name type="scientific">Macrophomina phaseolina (strain MS6)</name>
    <name type="common">Charcoal rot fungus</name>
    <dbReference type="NCBI Taxonomy" id="1126212"/>
    <lineage>
        <taxon>Eukaryota</taxon>
        <taxon>Fungi</taxon>
        <taxon>Dikarya</taxon>
        <taxon>Ascomycota</taxon>
        <taxon>Pezizomycotina</taxon>
        <taxon>Dothideomycetes</taxon>
        <taxon>Dothideomycetes incertae sedis</taxon>
        <taxon>Botryosphaeriales</taxon>
        <taxon>Botryosphaeriaceae</taxon>
        <taxon>Macrophomina</taxon>
    </lineage>
</organism>
<feature type="coiled-coil region" evidence="1">
    <location>
        <begin position="219"/>
        <end position="253"/>
    </location>
</feature>
<dbReference type="STRING" id="1126212.K2SB38"/>
<dbReference type="HOGENOM" id="CLU_013058_0_0_1"/>
<evidence type="ECO:0000259" key="4">
    <source>
        <dbReference type="Pfam" id="PF21046"/>
    </source>
</evidence>
<dbReference type="OrthoDB" id="5245063at2759"/>
<evidence type="ECO:0000259" key="5">
    <source>
        <dbReference type="Pfam" id="PF21048"/>
    </source>
</evidence>
<dbReference type="EMBL" id="AHHD01000375">
    <property type="protein sequence ID" value="EKG14080.1"/>
    <property type="molecule type" value="Genomic_DNA"/>
</dbReference>
<feature type="domain" description="Rad26-like C-terminal" evidence="4">
    <location>
        <begin position="749"/>
        <end position="788"/>
    </location>
</feature>
<feature type="region of interest" description="Disordered" evidence="2">
    <location>
        <begin position="254"/>
        <end position="334"/>
    </location>
</feature>
<feature type="compositionally biased region" description="Polar residues" evidence="2">
    <location>
        <begin position="129"/>
        <end position="138"/>
    </location>
</feature>
<feature type="compositionally biased region" description="Low complexity" evidence="2">
    <location>
        <begin position="85"/>
        <end position="102"/>
    </location>
</feature>
<evidence type="ECO:0000313" key="6">
    <source>
        <dbReference type="EMBL" id="EKG14080.1"/>
    </source>
</evidence>
<dbReference type="VEuPathDB" id="FungiDB:MPH_08823"/>
<dbReference type="Pfam" id="PF12331">
    <property type="entry name" value="Rad26-like_helical_rpts"/>
    <property type="match status" value="1"/>
</dbReference>
<dbReference type="Pfam" id="PF21048">
    <property type="entry name" value="Rad26-like_N"/>
    <property type="match status" value="1"/>
</dbReference>
<dbReference type="InParanoid" id="K2SB38"/>
<feature type="region of interest" description="Disordered" evidence="2">
    <location>
        <begin position="1"/>
        <end position="153"/>
    </location>
</feature>
<proteinExistence type="predicted"/>
<dbReference type="AlphaFoldDB" id="K2SB38"/>
<evidence type="ECO:0000259" key="3">
    <source>
        <dbReference type="Pfam" id="PF12331"/>
    </source>
</evidence>
<keyword evidence="1" id="KW-0175">Coiled coil</keyword>
<reference evidence="6 7" key="1">
    <citation type="journal article" date="2012" name="BMC Genomics">
        <title>Tools to kill: Genome of one of the most destructive plant pathogenic fungi Macrophomina phaseolina.</title>
        <authorList>
            <person name="Islam M.S."/>
            <person name="Haque M.S."/>
            <person name="Islam M.M."/>
            <person name="Emdad E.M."/>
            <person name="Halim A."/>
            <person name="Hossen Q.M.M."/>
            <person name="Hossain M.Z."/>
            <person name="Ahmed B."/>
            <person name="Rahim S."/>
            <person name="Rahman M.S."/>
            <person name="Alam M.M."/>
            <person name="Hou S."/>
            <person name="Wan X."/>
            <person name="Saito J.A."/>
            <person name="Alam M."/>
        </authorList>
    </citation>
    <scope>NUCLEOTIDE SEQUENCE [LARGE SCALE GENOMIC DNA]</scope>
    <source>
        <strain evidence="6 7">MS6</strain>
    </source>
</reference>
<evidence type="ECO:0000256" key="2">
    <source>
        <dbReference type="SAM" id="MobiDB-lite"/>
    </source>
</evidence>
<protein>
    <recommendedName>
        <fullName evidence="8">DNA repair protein Rad26</fullName>
    </recommendedName>
</protein>
<evidence type="ECO:0008006" key="8">
    <source>
        <dbReference type="Google" id="ProtNLM"/>
    </source>
</evidence>
<feature type="compositionally biased region" description="Low complexity" evidence="2">
    <location>
        <begin position="139"/>
        <end position="153"/>
    </location>
</feature>
<gene>
    <name evidence="6" type="ORF">MPH_08823</name>
</gene>
<dbReference type="Pfam" id="PF21046">
    <property type="entry name" value="Rad26-like_C"/>
    <property type="match status" value="1"/>
</dbReference>
<feature type="compositionally biased region" description="Acidic residues" evidence="2">
    <location>
        <begin position="9"/>
        <end position="19"/>
    </location>
</feature>
<evidence type="ECO:0000256" key="1">
    <source>
        <dbReference type="SAM" id="Coils"/>
    </source>
</evidence>
<dbReference type="InterPro" id="IPR048379">
    <property type="entry name" value="Rad26-like_C"/>
</dbReference>
<dbReference type="eggNOG" id="ENOG502RZ1G">
    <property type="taxonomic scope" value="Eukaryota"/>
</dbReference>
<feature type="domain" description="Rad26-like N-terminal" evidence="5">
    <location>
        <begin position="371"/>
        <end position="416"/>
    </location>
</feature>
<comment type="caution">
    <text evidence="6">The sequence shown here is derived from an EMBL/GenBank/DDBJ whole genome shotgun (WGS) entry which is preliminary data.</text>
</comment>
<feature type="domain" description="Rad26-like helical repeats" evidence="3">
    <location>
        <begin position="487"/>
        <end position="686"/>
    </location>
</feature>
<name>K2SB38_MACPH</name>
<dbReference type="InterPro" id="IPR048380">
    <property type="entry name" value="Rad26-like_N"/>
</dbReference>
<dbReference type="Proteomes" id="UP000007129">
    <property type="component" value="Unassembled WGS sequence"/>
</dbReference>
<sequence>MASDRDEYGWDDGLDDLPDDALREAETQALLSTQRRDQSRAPPSASAHATQAPLHGDPPSSDYAHDADEIQLNGETVAPGPPKTTPAGPSSRLGANNPTRNHTNTRRTFQDLAADPSQGPYSHRLARYGSNSNYNISRPSAAPSQAAPSWADAGPDELRRRIQDLEASIADLVRAKDHAETQARAKAGEVTIVRTNWEKANKEHAVTVARMLQAHTNDTQMLTEKLNAQKKLLERIESENKFLEQEVKVEAGKAKHAQRTLKDGVPNGNATKGQAPATTPKKNRIAPFGDGFDDGDVVMVSPSKSRDKSRAGTPKNGSKRKRNAMEASPSKPLPLMEVQAAEERMVAPPDIDLEEDVSVGTGKDDQKFRILKRLMNHRPADVRERTFEAFTKHAFPSSPRRLLSSIIYDGISLYRDESDDFVTHFCRILFSLWDRCAQENYWVPLHLIIDTLQFILAFEPLEKTTLLADEIVPLAQSSALLVAWAPLDDTTLKQHIDLQECLSLLLTLARSCAHDEESIARFWTQISRDFVRAVLKSQSLSTLTLMLELLATSVTSTSFGPIPDFSASEPPPDLNHSLPNDPVTLVDHLTLFLHSLPSPAPRSAFPAPSRPALWTFRLNVLRTISSFLPSPAAATALARHRYFLGRLLHLLNRALSSLYSTAPRTPLAGTLSRIVNLTTRIAYSLMMDETTKPLIDRKEKLNAVPGTTHAHLVALTRVAMVDTDDAVVEPEQSVGVGYGSFSAPPPSVFASGVRVLEAGIEEEVVEMAHALLDEFLSPEEGEELVKVFSTARTTA</sequence>
<accession>K2SB38</accession>
<evidence type="ECO:0000313" key="7">
    <source>
        <dbReference type="Proteomes" id="UP000007129"/>
    </source>
</evidence>